<feature type="transmembrane region" description="Helical" evidence="1">
    <location>
        <begin position="59"/>
        <end position="76"/>
    </location>
</feature>
<keyword evidence="1" id="KW-0472">Membrane</keyword>
<keyword evidence="1" id="KW-0812">Transmembrane</keyword>
<feature type="domain" description="Lnb N-terminal periplasmic" evidence="2">
    <location>
        <begin position="121"/>
        <end position="279"/>
    </location>
</feature>
<feature type="transmembrane region" description="Helical" evidence="1">
    <location>
        <begin position="33"/>
        <end position="54"/>
    </location>
</feature>
<evidence type="ECO:0000313" key="4">
    <source>
        <dbReference type="Proteomes" id="UP000557193"/>
    </source>
</evidence>
<dbReference type="RefSeq" id="WP_184685047.1">
    <property type="nucleotide sequence ID" value="NZ_JACHLL010000006.1"/>
</dbReference>
<keyword evidence="1" id="KW-1133">Transmembrane helix</keyword>
<dbReference type="Pfam" id="PF13387">
    <property type="entry name" value="Lnb_N"/>
    <property type="match status" value="1"/>
</dbReference>
<dbReference type="Proteomes" id="UP000557193">
    <property type="component" value="Unassembled WGS sequence"/>
</dbReference>
<sequence>MMIIGKLLLALVLAALTAWGAAALLIAGPHGRLSATLAACLVALGLLAITRLWLSRGRLIVAGLLLVTAGAWLLWWQSLEPSNERQWQSDVAVLPSATVEGNRITLHNVRNFQYRSEYDYTPAYYDKQVDLDQLVGVDLIATYWMGPSIAHVFLSFAFADGQHVAVSIETRKEVGESYSTINGFFRQYELYYVVADERDVIGLRTNHRHNPPEQVYLYRLQAPLENGRRLFMAYVERINQLHERPEFYNTLTTNCTTSIWMSSQVNEQHLPFSWKLLASGHVPQYLYEQGRLQDGQRPFSELQREALINDKAQAAQDSVEFSHLIRQP</sequence>
<evidence type="ECO:0000256" key="1">
    <source>
        <dbReference type="SAM" id="Phobius"/>
    </source>
</evidence>
<comment type="caution">
    <text evidence="3">The sequence shown here is derived from an EMBL/GenBank/DDBJ whole genome shotgun (WGS) entry which is preliminary data.</text>
</comment>
<proteinExistence type="predicted"/>
<evidence type="ECO:0000259" key="2">
    <source>
        <dbReference type="Pfam" id="PF13387"/>
    </source>
</evidence>
<reference evidence="3 4" key="1">
    <citation type="submission" date="2020-08" db="EMBL/GenBank/DDBJ databases">
        <title>Functional genomics of gut bacteria from endangered species of beetles.</title>
        <authorList>
            <person name="Carlos-Shanley C."/>
        </authorList>
    </citation>
    <scope>NUCLEOTIDE SEQUENCE [LARGE SCALE GENOMIC DNA]</scope>
    <source>
        <strain evidence="3 4">S00202</strain>
    </source>
</reference>
<keyword evidence="4" id="KW-1185">Reference proteome</keyword>
<dbReference type="EMBL" id="JACHLL010000006">
    <property type="protein sequence ID" value="MBB6343087.1"/>
    <property type="molecule type" value="Genomic_DNA"/>
</dbReference>
<gene>
    <name evidence="3" type="ORF">HNP49_003275</name>
</gene>
<organism evidence="3 4">
    <name type="scientific">Pseudomonas fluvialis</name>
    <dbReference type="NCBI Taxonomy" id="1793966"/>
    <lineage>
        <taxon>Bacteria</taxon>
        <taxon>Pseudomonadati</taxon>
        <taxon>Pseudomonadota</taxon>
        <taxon>Gammaproteobacteria</taxon>
        <taxon>Pseudomonadales</taxon>
        <taxon>Pseudomonadaceae</taxon>
        <taxon>Pseudomonas</taxon>
    </lineage>
</organism>
<dbReference type="InterPro" id="IPR025178">
    <property type="entry name" value="Lnb_N"/>
</dbReference>
<name>A0A7X0BUR6_9PSED</name>
<protein>
    <recommendedName>
        <fullName evidence="2">Lnb N-terminal periplasmic domain-containing protein</fullName>
    </recommendedName>
</protein>
<dbReference type="AlphaFoldDB" id="A0A7X0BUR6"/>
<accession>A0A7X0BUR6</accession>
<evidence type="ECO:0000313" key="3">
    <source>
        <dbReference type="EMBL" id="MBB6343087.1"/>
    </source>
</evidence>